<evidence type="ECO:0000256" key="1">
    <source>
        <dbReference type="SAM" id="MobiDB-lite"/>
    </source>
</evidence>
<dbReference type="EMBL" id="KZ679260">
    <property type="protein sequence ID" value="PTB42397.1"/>
    <property type="molecule type" value="Genomic_DNA"/>
</dbReference>
<protein>
    <submittedName>
        <fullName evidence="2">Uncharacterized protein</fullName>
    </submittedName>
</protein>
<feature type="region of interest" description="Disordered" evidence="1">
    <location>
        <begin position="67"/>
        <end position="102"/>
    </location>
</feature>
<organism evidence="2 3">
    <name type="scientific">Trichoderma asperellum (strain ATCC 204424 / CBS 433.97 / NBRC 101777)</name>
    <dbReference type="NCBI Taxonomy" id="1042311"/>
    <lineage>
        <taxon>Eukaryota</taxon>
        <taxon>Fungi</taxon>
        <taxon>Dikarya</taxon>
        <taxon>Ascomycota</taxon>
        <taxon>Pezizomycotina</taxon>
        <taxon>Sordariomycetes</taxon>
        <taxon>Hypocreomycetidae</taxon>
        <taxon>Hypocreales</taxon>
        <taxon>Hypocreaceae</taxon>
        <taxon>Trichoderma</taxon>
    </lineage>
</organism>
<keyword evidence="3" id="KW-1185">Reference proteome</keyword>
<dbReference type="AlphaFoldDB" id="A0A2T3ZC68"/>
<gene>
    <name evidence="2" type="ORF">M441DRAFT_57165</name>
</gene>
<reference evidence="2 3" key="1">
    <citation type="submission" date="2016-07" db="EMBL/GenBank/DDBJ databases">
        <title>Multiple horizontal gene transfer events from other fungi enriched the ability of initially mycotrophic Trichoderma (Ascomycota) to feed on dead plant biomass.</title>
        <authorList>
            <consortium name="DOE Joint Genome Institute"/>
            <person name="Aerts A."/>
            <person name="Atanasova L."/>
            <person name="Chenthamara K."/>
            <person name="Zhang J."/>
            <person name="Grujic M."/>
            <person name="Henrissat B."/>
            <person name="Kuo A."/>
            <person name="Salamov A."/>
            <person name="Lipzen A."/>
            <person name="Labutti K."/>
            <person name="Barry K."/>
            <person name="Miao Y."/>
            <person name="Rahimi M.J."/>
            <person name="Shen Q."/>
            <person name="Grigoriev I.V."/>
            <person name="Kubicek C.P."/>
            <person name="Druzhinina I.S."/>
        </authorList>
    </citation>
    <scope>NUCLEOTIDE SEQUENCE [LARGE SCALE GENOMIC DNA]</scope>
    <source>
        <strain evidence="2 3">CBS 433.97</strain>
    </source>
</reference>
<evidence type="ECO:0000313" key="2">
    <source>
        <dbReference type="EMBL" id="PTB42397.1"/>
    </source>
</evidence>
<dbReference type="Proteomes" id="UP000240493">
    <property type="component" value="Unassembled WGS sequence"/>
</dbReference>
<accession>A0A2T3ZC68</accession>
<sequence>MGGERGNTLPAAALSPTPSSDRPVQGLRVPKVHNPFAPVKLCIYWSTAPKGCLALLCDISKLRLGSGTGKPASTGASQSPRETTVGGVSVQETRHIRPMTAL</sequence>
<proteinExistence type="predicted"/>
<feature type="region of interest" description="Disordered" evidence="1">
    <location>
        <begin position="1"/>
        <end position="26"/>
    </location>
</feature>
<name>A0A2T3ZC68_TRIA4</name>
<evidence type="ECO:0000313" key="3">
    <source>
        <dbReference type="Proteomes" id="UP000240493"/>
    </source>
</evidence>